<reference evidence="4 5" key="1">
    <citation type="submission" date="2017-06" db="EMBL/GenBank/DDBJ databases">
        <title>Celeribacter sp. TSPH2 complete genome sequence.</title>
        <authorList>
            <person name="Woo J.-H."/>
            <person name="Kim H.-S."/>
        </authorList>
    </citation>
    <scope>NUCLEOTIDE SEQUENCE [LARGE SCALE GENOMIC DNA]</scope>
    <source>
        <strain evidence="4 5">TSPH2</strain>
    </source>
</reference>
<sequence length="662" mass="68690">MSTSVSIIIRPPWLFMKSTARSSSKMTRDRRNFADRAGQVLISLSGLAVVLLPCLWAIDPFDWLRSNLVVDQFLAVELALALGFTLWVRARNMSGGMSRAALVLSGCAALGVGLFLFRHFAGEAALFIMPTPRLLTVSVLLIAVTLLASFLASGSMMGLLLFGVFGVGYLAQFFPAPFDAAPVDLKRYTVYLVFGGNGFLGRTLGVIAGTVTIYILFGAVYEISGGTAAIDALARRMSRRGKGMAIKATIVSSGLFGMVSGSASSNVLTSGAFTIQAMRRFGLPGTKAGGIEAVSSTMGQITPPVMGAAAFLMADLTGLSYGSIALAATVPAILCYTVMFVQASWMAARIEGAPLPEGAEPSATTVQDEMPELAWRDLWHLLPVIAIVTVMFKGDRMTELAGIAGIAAALLSGWILHGPAELWRRIRSSAQGAYKTTASLVIAGSALGVVLGVLGMTGLDVSLTLGIREIGETSLLLSLILTALSAMVLGAGMATTGVYIIVGTLLAPGLVALGVPLMAAHLFVLYFGVVSMITPPVAFAALAASGISGESFTKTAFAAMRFGWIIYVLPFLFVYAPGLLLVGDLWTVAASLVGAFVAILAVDALLAGESRLTTGLAAVSLALAVCAVFDPLGAVSVAVAAAILALCGLLVLKGWAARLGKV</sequence>
<feature type="transmembrane region" description="Helical" evidence="2">
    <location>
        <begin position="73"/>
        <end position="90"/>
    </location>
</feature>
<dbReference type="AlphaFoldDB" id="A0A291GG20"/>
<feature type="transmembrane region" description="Helical" evidence="2">
    <location>
        <begin position="614"/>
        <end position="632"/>
    </location>
</feature>
<feature type="transmembrane region" description="Helical" evidence="2">
    <location>
        <begin position="321"/>
        <end position="341"/>
    </location>
</feature>
<evidence type="ECO:0000259" key="3">
    <source>
        <dbReference type="Pfam" id="PF06808"/>
    </source>
</evidence>
<comment type="subcellular location">
    <subcellularLocation>
        <location evidence="1">Cell inner membrane</location>
        <topology evidence="1">Multi-pass membrane protein</topology>
    </subcellularLocation>
</comment>
<keyword evidence="2" id="KW-0812">Transmembrane</keyword>
<gene>
    <name evidence="4" type="ORF">CEW89_17160</name>
</gene>
<keyword evidence="5" id="KW-1185">Reference proteome</keyword>
<feature type="transmembrane region" description="Helical" evidence="2">
    <location>
        <begin position="523"/>
        <end position="544"/>
    </location>
</feature>
<feature type="transmembrane region" description="Helical" evidence="2">
    <location>
        <begin position="556"/>
        <end position="576"/>
    </location>
</feature>
<keyword evidence="1" id="KW-0997">Cell inner membrane</keyword>
<dbReference type="Pfam" id="PF06808">
    <property type="entry name" value="DctM"/>
    <property type="match status" value="1"/>
</dbReference>
<evidence type="ECO:0000313" key="5">
    <source>
        <dbReference type="Proteomes" id="UP000217935"/>
    </source>
</evidence>
<feature type="transmembrane region" description="Helical" evidence="2">
    <location>
        <begin position="133"/>
        <end position="152"/>
    </location>
</feature>
<keyword evidence="2" id="KW-1133">Transmembrane helix</keyword>
<feature type="transmembrane region" description="Helical" evidence="2">
    <location>
        <begin position="588"/>
        <end position="607"/>
    </location>
</feature>
<feature type="transmembrane region" description="Helical" evidence="2">
    <location>
        <begin position="638"/>
        <end position="656"/>
    </location>
</feature>
<dbReference type="InterPro" id="IPR010656">
    <property type="entry name" value="DctM"/>
</dbReference>
<evidence type="ECO:0000256" key="1">
    <source>
        <dbReference type="RuleBase" id="RU369079"/>
    </source>
</evidence>
<proteinExistence type="predicted"/>
<keyword evidence="2" id="KW-0472">Membrane</keyword>
<organism evidence="4 5">
    <name type="scientific">Celeribacter ethanolicus</name>
    <dbReference type="NCBI Taxonomy" id="1758178"/>
    <lineage>
        <taxon>Bacteria</taxon>
        <taxon>Pseudomonadati</taxon>
        <taxon>Pseudomonadota</taxon>
        <taxon>Alphaproteobacteria</taxon>
        <taxon>Rhodobacterales</taxon>
        <taxon>Roseobacteraceae</taxon>
        <taxon>Celeribacter</taxon>
    </lineage>
</organism>
<dbReference type="EMBL" id="CP022196">
    <property type="protein sequence ID" value="ATG49145.1"/>
    <property type="molecule type" value="Genomic_DNA"/>
</dbReference>
<dbReference type="NCBIfam" id="TIGR02123">
    <property type="entry name" value="TRAP_fused"/>
    <property type="match status" value="1"/>
</dbReference>
<dbReference type="GO" id="GO:0005886">
    <property type="term" value="C:plasma membrane"/>
    <property type="evidence" value="ECO:0007669"/>
    <property type="project" value="UniProtKB-SubCell"/>
</dbReference>
<protein>
    <recommendedName>
        <fullName evidence="3">TRAP C4-dicarboxylate transport system permease DctM subunit domain-containing protein</fullName>
    </recommendedName>
</protein>
<dbReference type="STRING" id="1758178.GCA_001550095_01110"/>
<feature type="transmembrane region" description="Helical" evidence="2">
    <location>
        <begin position="474"/>
        <end position="491"/>
    </location>
</feature>
<dbReference type="GO" id="GO:0022857">
    <property type="term" value="F:transmembrane transporter activity"/>
    <property type="evidence" value="ECO:0007669"/>
    <property type="project" value="UniProtKB-UniRule"/>
</dbReference>
<evidence type="ECO:0000256" key="2">
    <source>
        <dbReference type="SAM" id="Phobius"/>
    </source>
</evidence>
<keyword evidence="1" id="KW-0813">Transport</keyword>
<feature type="transmembrane region" description="Helical" evidence="2">
    <location>
        <begin position="432"/>
        <end position="454"/>
    </location>
</feature>
<dbReference type="PANTHER" id="PTHR43849">
    <property type="entry name" value="BLL3936 PROTEIN"/>
    <property type="match status" value="1"/>
</dbReference>
<feature type="transmembrane region" description="Helical" evidence="2">
    <location>
        <begin position="400"/>
        <end position="420"/>
    </location>
</feature>
<evidence type="ECO:0000313" key="4">
    <source>
        <dbReference type="EMBL" id="ATG49145.1"/>
    </source>
</evidence>
<dbReference type="InterPro" id="IPR011853">
    <property type="entry name" value="TRAP_DctM-Dct_fused"/>
</dbReference>
<comment type="function">
    <text evidence="1">Part of the tripartite ATP-independent periplasmic (TRAP) transport system.</text>
</comment>
<dbReference type="PANTHER" id="PTHR43849:SF2">
    <property type="entry name" value="BLL3936 PROTEIN"/>
    <property type="match status" value="1"/>
</dbReference>
<feature type="transmembrane region" description="Helical" evidence="2">
    <location>
        <begin position="498"/>
        <end position="517"/>
    </location>
</feature>
<feature type="transmembrane region" description="Helical" evidence="2">
    <location>
        <begin position="159"/>
        <end position="178"/>
    </location>
</feature>
<name>A0A291GG20_9RHOB</name>
<feature type="transmembrane region" description="Helical" evidence="2">
    <location>
        <begin position="102"/>
        <end position="121"/>
    </location>
</feature>
<dbReference type="KEGG" id="ceh:CEW89_17160"/>
<dbReference type="Proteomes" id="UP000217935">
    <property type="component" value="Chromosome"/>
</dbReference>
<accession>A0A291GG20</accession>
<feature type="domain" description="TRAP C4-dicarboxylate transport system permease DctM subunit" evidence="3">
    <location>
        <begin position="165"/>
        <end position="582"/>
    </location>
</feature>
<keyword evidence="1" id="KW-1003">Cell membrane</keyword>
<feature type="transmembrane region" description="Helical" evidence="2">
    <location>
        <begin position="198"/>
        <end position="223"/>
    </location>
</feature>